<evidence type="ECO:0000313" key="2">
    <source>
        <dbReference type="Proteomes" id="UP000249720"/>
    </source>
</evidence>
<proteinExistence type="predicted"/>
<dbReference type="RefSeq" id="WP_146250350.1">
    <property type="nucleotide sequence ID" value="NZ_QKZV01000001.1"/>
</dbReference>
<comment type="caution">
    <text evidence="1">The sequence shown here is derived from an EMBL/GenBank/DDBJ whole genome shotgun (WGS) entry which is preliminary data.</text>
</comment>
<dbReference type="Proteomes" id="UP000249720">
    <property type="component" value="Unassembled WGS sequence"/>
</dbReference>
<name>A0A2W7SF16_9BACT</name>
<protein>
    <recommendedName>
        <fullName evidence="3">Lipoprotein</fullName>
    </recommendedName>
</protein>
<dbReference type="AlphaFoldDB" id="A0A2W7SF16"/>
<reference evidence="1 2" key="1">
    <citation type="submission" date="2018-06" db="EMBL/GenBank/DDBJ databases">
        <title>Genomic Encyclopedia of Archaeal and Bacterial Type Strains, Phase II (KMG-II): from individual species to whole genera.</title>
        <authorList>
            <person name="Goeker M."/>
        </authorList>
    </citation>
    <scope>NUCLEOTIDE SEQUENCE [LARGE SCALE GENOMIC DNA]</scope>
    <source>
        <strain evidence="1 2">DSM 23241</strain>
    </source>
</reference>
<evidence type="ECO:0008006" key="3">
    <source>
        <dbReference type="Google" id="ProtNLM"/>
    </source>
</evidence>
<dbReference type="OrthoDB" id="7057360at2"/>
<dbReference type="EMBL" id="QKZV01000001">
    <property type="protein sequence ID" value="PZX65749.1"/>
    <property type="molecule type" value="Genomic_DNA"/>
</dbReference>
<dbReference type="PROSITE" id="PS51257">
    <property type="entry name" value="PROKAR_LIPOPROTEIN"/>
    <property type="match status" value="1"/>
</dbReference>
<gene>
    <name evidence="1" type="ORF">LX80_00241</name>
</gene>
<evidence type="ECO:0000313" key="1">
    <source>
        <dbReference type="EMBL" id="PZX65749.1"/>
    </source>
</evidence>
<organism evidence="1 2">
    <name type="scientific">Hydrotalea sandarakina</name>
    <dbReference type="NCBI Taxonomy" id="1004304"/>
    <lineage>
        <taxon>Bacteria</taxon>
        <taxon>Pseudomonadati</taxon>
        <taxon>Bacteroidota</taxon>
        <taxon>Chitinophagia</taxon>
        <taxon>Chitinophagales</taxon>
        <taxon>Chitinophagaceae</taxon>
        <taxon>Hydrotalea</taxon>
    </lineage>
</organism>
<sequence>MKKFNQLIIGGFLFFMVACNTIKNQTPEQVQQSLTNAMQNFLQKTQQRDSNKVIFTVKSVAYYEEPQYYICDFTVHMQNNPKLMTNMPKIDTVGTMHCRITKDFQNVTRVY</sequence>
<keyword evidence="2" id="KW-1185">Reference proteome</keyword>
<accession>A0A2W7SF16</accession>